<organism evidence="2">
    <name type="scientific">Mytilinidion resinicola</name>
    <dbReference type="NCBI Taxonomy" id="574789"/>
    <lineage>
        <taxon>Eukaryota</taxon>
        <taxon>Fungi</taxon>
        <taxon>Dikarya</taxon>
        <taxon>Ascomycota</taxon>
        <taxon>Pezizomycotina</taxon>
        <taxon>Dothideomycetes</taxon>
        <taxon>Pleosporomycetidae</taxon>
        <taxon>Mytilinidiales</taxon>
        <taxon>Mytilinidiaceae</taxon>
        <taxon>Mytilinidion</taxon>
    </lineage>
</organism>
<feature type="region of interest" description="Disordered" evidence="1">
    <location>
        <begin position="27"/>
        <end position="47"/>
    </location>
</feature>
<evidence type="ECO:0000313" key="4">
    <source>
        <dbReference type="RefSeq" id="XP_033581771.1"/>
    </source>
</evidence>
<evidence type="ECO:0000256" key="1">
    <source>
        <dbReference type="SAM" id="MobiDB-lite"/>
    </source>
</evidence>
<proteinExistence type="predicted"/>
<accession>A0A6A6Z3H7</accession>
<gene>
    <name evidence="2 4" type="ORF">BDZ99DRAFT_185138</name>
</gene>
<feature type="compositionally biased region" description="Polar residues" evidence="1">
    <location>
        <begin position="32"/>
        <end position="42"/>
    </location>
</feature>
<dbReference type="RefSeq" id="XP_033581771.1">
    <property type="nucleotide sequence ID" value="XM_033713085.1"/>
</dbReference>
<protein>
    <submittedName>
        <fullName evidence="2 4">Uncharacterized protein</fullName>
    </submittedName>
</protein>
<reference evidence="4" key="2">
    <citation type="submission" date="2020-04" db="EMBL/GenBank/DDBJ databases">
        <authorList>
            <consortium name="NCBI Genome Project"/>
        </authorList>
    </citation>
    <scope>NUCLEOTIDE SEQUENCE</scope>
    <source>
        <strain evidence="4">CBS 304.34</strain>
    </source>
</reference>
<dbReference type="AlphaFoldDB" id="A0A6A6Z3H7"/>
<evidence type="ECO:0000313" key="2">
    <source>
        <dbReference type="EMBL" id="KAF2814807.1"/>
    </source>
</evidence>
<reference evidence="2 4" key="1">
    <citation type="journal article" date="2020" name="Stud. Mycol.">
        <title>101 Dothideomycetes genomes: a test case for predicting lifestyles and emergence of pathogens.</title>
        <authorList>
            <person name="Haridas S."/>
            <person name="Albert R."/>
            <person name="Binder M."/>
            <person name="Bloem J."/>
            <person name="Labutti K."/>
            <person name="Salamov A."/>
            <person name="Andreopoulos B."/>
            <person name="Baker S."/>
            <person name="Barry K."/>
            <person name="Bills G."/>
            <person name="Bluhm B."/>
            <person name="Cannon C."/>
            <person name="Castanera R."/>
            <person name="Culley D."/>
            <person name="Daum C."/>
            <person name="Ezra D."/>
            <person name="Gonzalez J."/>
            <person name="Henrissat B."/>
            <person name="Kuo A."/>
            <person name="Liang C."/>
            <person name="Lipzen A."/>
            <person name="Lutzoni F."/>
            <person name="Magnuson J."/>
            <person name="Mondo S."/>
            <person name="Nolan M."/>
            <person name="Ohm R."/>
            <person name="Pangilinan J."/>
            <person name="Park H.-J."/>
            <person name="Ramirez L."/>
            <person name="Alfaro M."/>
            <person name="Sun H."/>
            <person name="Tritt A."/>
            <person name="Yoshinaga Y."/>
            <person name="Zwiers L.-H."/>
            <person name="Turgeon B."/>
            <person name="Goodwin S."/>
            <person name="Spatafora J."/>
            <person name="Crous P."/>
            <person name="Grigoriev I."/>
        </authorList>
    </citation>
    <scope>NUCLEOTIDE SEQUENCE</scope>
    <source>
        <strain evidence="2 4">CBS 304.34</strain>
    </source>
</reference>
<dbReference type="EMBL" id="MU003694">
    <property type="protein sequence ID" value="KAF2814807.1"/>
    <property type="molecule type" value="Genomic_DNA"/>
</dbReference>
<reference evidence="4" key="3">
    <citation type="submission" date="2025-04" db="UniProtKB">
        <authorList>
            <consortium name="RefSeq"/>
        </authorList>
    </citation>
    <scope>IDENTIFICATION</scope>
    <source>
        <strain evidence="4">CBS 304.34</strain>
    </source>
</reference>
<name>A0A6A6Z3H7_9PEZI</name>
<keyword evidence="3" id="KW-1185">Reference proteome</keyword>
<dbReference type="Proteomes" id="UP000504636">
    <property type="component" value="Unplaced"/>
</dbReference>
<sequence>MTATPNTIAQNAAAGCESDVGGVVTGVAAGETPSQTPSSAPGNTAHEDVLNINEIIITIDDDEYDGDYDCEYQKKYGPKHYHWDDDSEMPIDKGIFPRGRRLEKREACAEGGCGHKHHSKWIWHHKATSTSTSTTSWSSSSSSSSSAPVDFPLYTWSFPGKRAIAVATPAPKVARGEGFEEREPCPKDGCGHQHHSKWIWHHKSSVTTSTTSPSSSSSSSFSSSSIDFPPYTWSFAARGSAATPAPGMMY</sequence>
<evidence type="ECO:0000313" key="3">
    <source>
        <dbReference type="Proteomes" id="UP000504636"/>
    </source>
</evidence>
<dbReference type="GeneID" id="54453978"/>